<evidence type="ECO:0008006" key="4">
    <source>
        <dbReference type="Google" id="ProtNLM"/>
    </source>
</evidence>
<gene>
    <name evidence="2" type="ORF">LR394_25300</name>
</gene>
<dbReference type="AlphaFoldDB" id="A0A9X1SVP7"/>
<accession>A0A9X1SVP7</accession>
<feature type="region of interest" description="Disordered" evidence="1">
    <location>
        <begin position="610"/>
        <end position="687"/>
    </location>
</feature>
<organism evidence="2 3">
    <name type="scientific">Kineosporia babensis</name>
    <dbReference type="NCBI Taxonomy" id="499548"/>
    <lineage>
        <taxon>Bacteria</taxon>
        <taxon>Bacillati</taxon>
        <taxon>Actinomycetota</taxon>
        <taxon>Actinomycetes</taxon>
        <taxon>Kineosporiales</taxon>
        <taxon>Kineosporiaceae</taxon>
        <taxon>Kineosporia</taxon>
    </lineage>
</organism>
<reference evidence="2" key="1">
    <citation type="submission" date="2021-11" db="EMBL/GenBank/DDBJ databases">
        <title>Streptomyces corallinus and Kineosporia corallina sp. nov., two new coral-derived marine actinobacteria.</title>
        <authorList>
            <person name="Buangrab K."/>
            <person name="Sutthacheep M."/>
            <person name="Yeemin T."/>
            <person name="Harunari E."/>
            <person name="Igarashi Y."/>
            <person name="Sripreechasak P."/>
            <person name="Kanchanasin P."/>
            <person name="Tanasupawat S."/>
            <person name="Phongsopitanun W."/>
        </authorList>
    </citation>
    <scope>NUCLEOTIDE SEQUENCE</scope>
    <source>
        <strain evidence="2">JCM 31032</strain>
    </source>
</reference>
<feature type="compositionally biased region" description="Low complexity" evidence="1">
    <location>
        <begin position="624"/>
        <end position="633"/>
    </location>
</feature>
<evidence type="ECO:0000313" key="3">
    <source>
        <dbReference type="Proteomes" id="UP001138997"/>
    </source>
</evidence>
<dbReference type="Gene3D" id="2.60.60.30">
    <property type="entry name" value="sav2460 like domains"/>
    <property type="match status" value="1"/>
</dbReference>
<evidence type="ECO:0000256" key="1">
    <source>
        <dbReference type="SAM" id="MobiDB-lite"/>
    </source>
</evidence>
<dbReference type="EMBL" id="JAJOMB010000015">
    <property type="protein sequence ID" value="MCD5314232.1"/>
    <property type="molecule type" value="Genomic_DNA"/>
</dbReference>
<feature type="compositionally biased region" description="Basic residues" evidence="1">
    <location>
        <begin position="614"/>
        <end position="623"/>
    </location>
</feature>
<comment type="caution">
    <text evidence="2">The sequence shown here is derived from an EMBL/GenBank/DDBJ whole genome shotgun (WGS) entry which is preliminary data.</text>
</comment>
<protein>
    <recommendedName>
        <fullName evidence="4">TerD domain-containing protein</fullName>
    </recommendedName>
</protein>
<proteinExistence type="predicted"/>
<feature type="compositionally biased region" description="Basic and acidic residues" evidence="1">
    <location>
        <begin position="659"/>
        <end position="671"/>
    </location>
</feature>
<dbReference type="Proteomes" id="UP001138997">
    <property type="component" value="Unassembled WGS sequence"/>
</dbReference>
<name>A0A9X1SVP7_9ACTN</name>
<sequence>MSIEQIAFRRCRVLLRPATETGSPTAELGAATTLELREAGLALANPGALTVGCAAQAARWAGWSRDERGQKGDYAPLFPGFPDRLPDFDLAELRFALAQVRLAVIAQERAPDECTAEDLRACRDFSAIGWWPASSVPQDVPKARRDREFQLTLPGDDLQQLIPVTLVDEPELRARLQQFVRAGLDSPTSLRSDVRADLDAALDLVLQSAVLGEDLPGFHEVRFLETRVLLLRRIFQADPAALPDLEVTPDDLLRLFAELTGSDVTLTEKITYPKLTRAQRRAVVAALEASPRLPDVFRRRRLWLAVARGLHLSEFEAPRVQEVFARLRADRRDRSSLLSRTEVLIQTGEVAQAARTLAGEAPALLVRRLRQLLHTATAIGQTEEVLQALGGVQVPSKVLWAAYGQIRNNGAVYPQLAFTKSGAALPIPGPAGHLALPEDLRNRALALLEDRLRDNAQQDPARPAAGEKVWIDPALEWVLLPTQLRSTAPGLAQIERGSRLALGQAPVLRMFVHWRQPGDHESDLDLSLLALDEKLNLVSQVSWTNLTDGPLTHSGDLTDAPEGAQEFIDIRLEHARAQPSWRYLVPAVYRFSGPSFAQLPEAVLGWSRLPPAGRGHRGRHRRAGAQSPAPGRHPGLGRRGGQVRDHRPGCRGGCRPGRRRPDLRAGREVQLRRPLARNPSGRTALNGSTDVRYFIPEVASPSITRRCSTMNRISTGAVASRLAASTTG</sequence>
<evidence type="ECO:0000313" key="2">
    <source>
        <dbReference type="EMBL" id="MCD5314232.1"/>
    </source>
</evidence>
<dbReference type="RefSeq" id="WP_231446561.1">
    <property type="nucleotide sequence ID" value="NZ_JAJOMB010000015.1"/>
</dbReference>
<keyword evidence="3" id="KW-1185">Reference proteome</keyword>